<gene>
    <name evidence="6" type="ORF">NQ502_16790</name>
</gene>
<evidence type="ECO:0000259" key="5">
    <source>
        <dbReference type="Pfam" id="PF13407"/>
    </source>
</evidence>
<comment type="subcellular location">
    <subcellularLocation>
        <location evidence="1">Cell envelope</location>
    </subcellularLocation>
</comment>
<organism evidence="6 7">
    <name type="scientific">Ruminococcus gauvreauii</name>
    <dbReference type="NCBI Taxonomy" id="438033"/>
    <lineage>
        <taxon>Bacteria</taxon>
        <taxon>Bacillati</taxon>
        <taxon>Bacillota</taxon>
        <taxon>Clostridia</taxon>
        <taxon>Eubacteriales</taxon>
        <taxon>Oscillospiraceae</taxon>
        <taxon>Ruminococcus</taxon>
    </lineage>
</organism>
<name>A0ABY5VFF6_9FIRM</name>
<dbReference type="InterPro" id="IPR025997">
    <property type="entry name" value="SBP_2_dom"/>
</dbReference>
<dbReference type="SUPFAM" id="SSF53822">
    <property type="entry name" value="Periplasmic binding protein-like I"/>
    <property type="match status" value="1"/>
</dbReference>
<evidence type="ECO:0000313" key="7">
    <source>
        <dbReference type="Proteomes" id="UP001060164"/>
    </source>
</evidence>
<sequence length="351" mass="37382">MKKIKKMLAVILITILAIWLIGCGSPSKQEEQTGGAAADTAKTDEGEDGEDTGKDAEKPSGDSKGVIAYSCYNMSWEYYVTLAKGVKEAAEAAGYEYVEHDQQSDQSIMIQGCTDLLNQNIACLVLTPCKPEAAANIYKIAEEKGIPVVLADISTEAQGYLACLKSDNYDGGVLAGKYAAEKLADTDGSKKAAMITVDPSNTNIVRSDGFKDTVEAAGWQVVAELSGQSEPDIAYSCMQDIITANPDVEVVFCSNDPMAISASQAVADAGLVPGDDVHIIGYDAQTNVFEPIKNGTVLGTVAQDPYGMGSGSVEVFLKNLDGEAPEYDDEATKIIYTDQWIIDKDNAAEYE</sequence>
<evidence type="ECO:0000256" key="3">
    <source>
        <dbReference type="ARBA" id="ARBA00022729"/>
    </source>
</evidence>
<keyword evidence="7" id="KW-1185">Reference proteome</keyword>
<dbReference type="PANTHER" id="PTHR46847:SF1">
    <property type="entry name" value="D-ALLOSE-BINDING PERIPLASMIC PROTEIN-RELATED"/>
    <property type="match status" value="1"/>
</dbReference>
<dbReference type="Gene3D" id="3.40.50.2300">
    <property type="match status" value="2"/>
</dbReference>
<dbReference type="Proteomes" id="UP001060164">
    <property type="component" value="Chromosome"/>
</dbReference>
<dbReference type="EMBL" id="CP102290">
    <property type="protein sequence ID" value="UWP59006.1"/>
    <property type="molecule type" value="Genomic_DNA"/>
</dbReference>
<dbReference type="Pfam" id="PF13407">
    <property type="entry name" value="Peripla_BP_4"/>
    <property type="match status" value="1"/>
</dbReference>
<accession>A0ABY5VFF6</accession>
<dbReference type="InterPro" id="IPR028082">
    <property type="entry name" value="Peripla_BP_I"/>
</dbReference>
<evidence type="ECO:0000256" key="4">
    <source>
        <dbReference type="SAM" id="MobiDB-lite"/>
    </source>
</evidence>
<keyword evidence="3" id="KW-0732">Signal</keyword>
<evidence type="ECO:0000256" key="2">
    <source>
        <dbReference type="ARBA" id="ARBA00007639"/>
    </source>
</evidence>
<dbReference type="RefSeq" id="WP_028530189.1">
    <property type="nucleotide sequence ID" value="NZ_CABLBR010000047.1"/>
</dbReference>
<dbReference type="PANTHER" id="PTHR46847">
    <property type="entry name" value="D-ALLOSE-BINDING PERIPLASMIC PROTEIN-RELATED"/>
    <property type="match status" value="1"/>
</dbReference>
<comment type="similarity">
    <text evidence="2">Belongs to the bacterial solute-binding protein 2 family.</text>
</comment>
<feature type="domain" description="Periplasmic binding protein" evidence="5">
    <location>
        <begin position="67"/>
        <end position="323"/>
    </location>
</feature>
<feature type="region of interest" description="Disordered" evidence="4">
    <location>
        <begin position="26"/>
        <end position="61"/>
    </location>
</feature>
<proteinExistence type="inferred from homology"/>
<dbReference type="PROSITE" id="PS51257">
    <property type="entry name" value="PROKAR_LIPOPROTEIN"/>
    <property type="match status" value="1"/>
</dbReference>
<reference evidence="6" key="1">
    <citation type="journal article" date="2022" name="Cell">
        <title>Design, construction, and in vivo augmentation of a complex gut microbiome.</title>
        <authorList>
            <person name="Cheng A.G."/>
            <person name="Ho P.Y."/>
            <person name="Aranda-Diaz A."/>
            <person name="Jain S."/>
            <person name="Yu F.B."/>
            <person name="Meng X."/>
            <person name="Wang M."/>
            <person name="Iakiviak M."/>
            <person name="Nagashima K."/>
            <person name="Zhao A."/>
            <person name="Murugkar P."/>
            <person name="Patil A."/>
            <person name="Atabakhsh K."/>
            <person name="Weakley A."/>
            <person name="Yan J."/>
            <person name="Brumbaugh A.R."/>
            <person name="Higginbottom S."/>
            <person name="Dimas A."/>
            <person name="Shiver A.L."/>
            <person name="Deutschbauer A."/>
            <person name="Neff N."/>
            <person name="Sonnenburg J.L."/>
            <person name="Huang K.C."/>
            <person name="Fischbach M.A."/>
        </authorList>
    </citation>
    <scope>NUCLEOTIDE SEQUENCE</scope>
    <source>
        <strain evidence="6">DSM 19829</strain>
    </source>
</reference>
<protein>
    <submittedName>
        <fullName evidence="6">Substrate-binding domain-containing protein</fullName>
    </submittedName>
</protein>
<evidence type="ECO:0000256" key="1">
    <source>
        <dbReference type="ARBA" id="ARBA00004196"/>
    </source>
</evidence>
<evidence type="ECO:0000313" key="6">
    <source>
        <dbReference type="EMBL" id="UWP59006.1"/>
    </source>
</evidence>
<feature type="compositionally biased region" description="Basic and acidic residues" evidence="4">
    <location>
        <begin position="51"/>
        <end position="61"/>
    </location>
</feature>